<gene>
    <name evidence="11" type="ORF">SAMN03080599_02889</name>
</gene>
<dbReference type="GO" id="GO:0006289">
    <property type="term" value="P:nucleotide-excision repair"/>
    <property type="evidence" value="ECO:0007669"/>
    <property type="project" value="InterPro"/>
</dbReference>
<accession>A0A1G5S6A1</accession>
<keyword evidence="8" id="KW-0326">Glycosidase</keyword>
<dbReference type="Proteomes" id="UP000199208">
    <property type="component" value="Unassembled WGS sequence"/>
</dbReference>
<evidence type="ECO:0000259" key="10">
    <source>
        <dbReference type="SMART" id="SM00478"/>
    </source>
</evidence>
<dbReference type="GO" id="GO:0008534">
    <property type="term" value="F:oxidized purine nucleobase lesion DNA N-glycosylase activity"/>
    <property type="evidence" value="ECO:0007669"/>
    <property type="project" value="InterPro"/>
</dbReference>
<evidence type="ECO:0000313" key="12">
    <source>
        <dbReference type="Proteomes" id="UP000199208"/>
    </source>
</evidence>
<dbReference type="SUPFAM" id="SSF48150">
    <property type="entry name" value="DNA-glycosylase"/>
    <property type="match status" value="1"/>
</dbReference>
<evidence type="ECO:0000256" key="4">
    <source>
        <dbReference type="ARBA" id="ARBA00022801"/>
    </source>
</evidence>
<sequence>MTVLESKVENSAAAEGIRLPGKYFNLEKTFECGQAFRWRKIDVAALGEAESGFEGVASGRYLRALQLAGDVILETSQDDYESFWKSYFDLETDYAAIEQVLLERDPSSAMACAAEFGRGIRILRQDPWEMVITFILSGNNNIPRIKGSIEALADRFGSEITEAGSARVPHEKMKGFPAPEILAGLSLDQYRQAGAGYRDQYLLATAQKVASGEADLEAWGHLEDTALMKALLTLPGVGEKVASCIMLFGYGRRAAFPVDTWVAKMMRQLYFNHEASAREIKTFAESRFGDQAGYAQQLLFHWGRNSEMEA</sequence>
<dbReference type="EMBL" id="FMWL01000020">
    <property type="protein sequence ID" value="SCZ81617.1"/>
    <property type="molecule type" value="Genomic_DNA"/>
</dbReference>
<evidence type="ECO:0000256" key="3">
    <source>
        <dbReference type="ARBA" id="ARBA00022763"/>
    </source>
</evidence>
<keyword evidence="12" id="KW-1185">Reference proteome</keyword>
<dbReference type="AlphaFoldDB" id="A0A1G5S6A1"/>
<name>A0A1G5S6A1_9FIRM</name>
<dbReference type="GO" id="GO:0003684">
    <property type="term" value="F:damaged DNA binding"/>
    <property type="evidence" value="ECO:0007669"/>
    <property type="project" value="InterPro"/>
</dbReference>
<dbReference type="RefSeq" id="WP_170829478.1">
    <property type="nucleotide sequence ID" value="NZ_FMWL01000020.1"/>
</dbReference>
<dbReference type="SUPFAM" id="SSF55945">
    <property type="entry name" value="TATA-box binding protein-like"/>
    <property type="match status" value="1"/>
</dbReference>
<reference evidence="11 12" key="1">
    <citation type="submission" date="2016-10" db="EMBL/GenBank/DDBJ databases">
        <authorList>
            <person name="de Groot N.N."/>
        </authorList>
    </citation>
    <scope>NUCLEOTIDE SEQUENCE [LARGE SCALE GENOMIC DNA]</scope>
    <source>
        <strain evidence="11 12">DSM 2784</strain>
    </source>
</reference>
<evidence type="ECO:0000256" key="2">
    <source>
        <dbReference type="ARBA" id="ARBA00012720"/>
    </source>
</evidence>
<dbReference type="InterPro" id="IPR052054">
    <property type="entry name" value="Oxidative_DNA_repair_enzyme"/>
</dbReference>
<evidence type="ECO:0000256" key="1">
    <source>
        <dbReference type="ARBA" id="ARBA00010679"/>
    </source>
</evidence>
<keyword evidence="6 11" id="KW-0456">Lyase</keyword>
<dbReference type="InterPro" id="IPR012904">
    <property type="entry name" value="OGG_N"/>
</dbReference>
<keyword evidence="7" id="KW-0511">Multifunctional enzyme</keyword>
<dbReference type="InterPro" id="IPR003265">
    <property type="entry name" value="HhH-GPD_domain"/>
</dbReference>
<evidence type="ECO:0000256" key="9">
    <source>
        <dbReference type="ARBA" id="ARBA00044632"/>
    </source>
</evidence>
<dbReference type="PANTHER" id="PTHR10242:SF2">
    <property type="entry name" value="N-GLYCOSYLASE_DNA LYASE"/>
    <property type="match status" value="1"/>
</dbReference>
<keyword evidence="3" id="KW-0227">DNA damage</keyword>
<dbReference type="SMART" id="SM00478">
    <property type="entry name" value="ENDO3c"/>
    <property type="match status" value="1"/>
</dbReference>
<dbReference type="GO" id="GO:0140078">
    <property type="term" value="F:class I DNA-(apurinic or apyrimidinic site) endonuclease activity"/>
    <property type="evidence" value="ECO:0007669"/>
    <property type="project" value="UniProtKB-EC"/>
</dbReference>
<organism evidence="11 12">
    <name type="scientific">Acidaminobacter hydrogenoformans DSM 2784</name>
    <dbReference type="NCBI Taxonomy" id="1120920"/>
    <lineage>
        <taxon>Bacteria</taxon>
        <taxon>Bacillati</taxon>
        <taxon>Bacillota</taxon>
        <taxon>Clostridia</taxon>
        <taxon>Peptostreptococcales</taxon>
        <taxon>Acidaminobacteraceae</taxon>
        <taxon>Acidaminobacter</taxon>
    </lineage>
</organism>
<evidence type="ECO:0000256" key="8">
    <source>
        <dbReference type="ARBA" id="ARBA00023295"/>
    </source>
</evidence>
<dbReference type="GO" id="GO:0006284">
    <property type="term" value="P:base-excision repair"/>
    <property type="evidence" value="ECO:0007669"/>
    <property type="project" value="InterPro"/>
</dbReference>
<dbReference type="InterPro" id="IPR023170">
    <property type="entry name" value="HhH_base_excis_C"/>
</dbReference>
<proteinExistence type="inferred from homology"/>
<feature type="domain" description="HhH-GPD" evidence="10">
    <location>
        <begin position="136"/>
        <end position="304"/>
    </location>
</feature>
<dbReference type="Pfam" id="PF07934">
    <property type="entry name" value="OGG_N"/>
    <property type="match status" value="1"/>
</dbReference>
<dbReference type="Pfam" id="PF00730">
    <property type="entry name" value="HhH-GPD"/>
    <property type="match status" value="1"/>
</dbReference>
<comment type="similarity">
    <text evidence="1">Belongs to the type-1 OGG1 family.</text>
</comment>
<dbReference type="Gene3D" id="3.30.310.260">
    <property type="match status" value="1"/>
</dbReference>
<dbReference type="InterPro" id="IPR011257">
    <property type="entry name" value="DNA_glycosylase"/>
</dbReference>
<dbReference type="CDD" id="cd00056">
    <property type="entry name" value="ENDO3c"/>
    <property type="match status" value="1"/>
</dbReference>
<dbReference type="PANTHER" id="PTHR10242">
    <property type="entry name" value="8-OXOGUANINE DNA GLYCOSYLASE"/>
    <property type="match status" value="1"/>
</dbReference>
<evidence type="ECO:0000256" key="7">
    <source>
        <dbReference type="ARBA" id="ARBA00023268"/>
    </source>
</evidence>
<keyword evidence="4" id="KW-0378">Hydrolase</keyword>
<evidence type="ECO:0000256" key="5">
    <source>
        <dbReference type="ARBA" id="ARBA00023204"/>
    </source>
</evidence>
<dbReference type="Gene3D" id="1.10.340.30">
    <property type="entry name" value="Hypothetical protein, domain 2"/>
    <property type="match status" value="1"/>
</dbReference>
<keyword evidence="5" id="KW-0234">DNA repair</keyword>
<dbReference type="STRING" id="1120920.SAMN03080599_02889"/>
<dbReference type="Gene3D" id="1.10.1670.10">
    <property type="entry name" value="Helix-hairpin-Helix base-excision DNA repair enzymes (C-terminal)"/>
    <property type="match status" value="1"/>
</dbReference>
<evidence type="ECO:0000256" key="6">
    <source>
        <dbReference type="ARBA" id="ARBA00023239"/>
    </source>
</evidence>
<dbReference type="EC" id="4.2.99.18" evidence="2"/>
<protein>
    <recommendedName>
        <fullName evidence="2">DNA-(apurinic or apyrimidinic site) lyase</fullName>
        <ecNumber evidence="2">4.2.99.18</ecNumber>
    </recommendedName>
</protein>
<evidence type="ECO:0000313" key="11">
    <source>
        <dbReference type="EMBL" id="SCZ81617.1"/>
    </source>
</evidence>
<comment type="catalytic activity">
    <reaction evidence="9">
        <text>2'-deoxyribonucleotide-(2'-deoxyribose 5'-phosphate)-2'-deoxyribonucleotide-DNA = a 3'-end 2'-deoxyribonucleotide-(2,3-dehydro-2,3-deoxyribose 5'-phosphate)-DNA + a 5'-end 5'-phospho-2'-deoxyribonucleoside-DNA + H(+)</text>
        <dbReference type="Rhea" id="RHEA:66592"/>
        <dbReference type="Rhea" id="RHEA-COMP:13180"/>
        <dbReference type="Rhea" id="RHEA-COMP:16897"/>
        <dbReference type="Rhea" id="RHEA-COMP:17067"/>
        <dbReference type="ChEBI" id="CHEBI:15378"/>
        <dbReference type="ChEBI" id="CHEBI:136412"/>
        <dbReference type="ChEBI" id="CHEBI:157695"/>
        <dbReference type="ChEBI" id="CHEBI:167181"/>
        <dbReference type="EC" id="4.2.99.18"/>
    </reaction>
</comment>